<keyword evidence="2" id="KW-1185">Reference proteome</keyword>
<sequence length="169" mass="18970">MERDCSAQAAVVQIPVSVIRRVAITQHHWKCRHREEKPHWDTSFLTALPLAELPRRLLVVSREQHLRPWEAVPLVASQSLGLEALSQDHNACSVLSIFLQQILREQRFRLDSAPRPQGDGSSATVWFLDATHSHGGSVRGQSLRFLSSSHSSSTRVNVVETDVGVEMLH</sequence>
<dbReference type="AlphaFoldDB" id="A0A6A6T2D6"/>
<protein>
    <submittedName>
        <fullName evidence="1">Uncharacterized protein</fullName>
    </submittedName>
</protein>
<proteinExistence type="predicted"/>
<reference evidence="1" key="1">
    <citation type="journal article" date="2020" name="Stud. Mycol.">
        <title>101 Dothideomycetes genomes: a test case for predicting lifestyles and emergence of pathogens.</title>
        <authorList>
            <person name="Haridas S."/>
            <person name="Albert R."/>
            <person name="Binder M."/>
            <person name="Bloem J."/>
            <person name="Labutti K."/>
            <person name="Salamov A."/>
            <person name="Andreopoulos B."/>
            <person name="Baker S."/>
            <person name="Barry K."/>
            <person name="Bills G."/>
            <person name="Bluhm B."/>
            <person name="Cannon C."/>
            <person name="Castanera R."/>
            <person name="Culley D."/>
            <person name="Daum C."/>
            <person name="Ezra D."/>
            <person name="Gonzalez J."/>
            <person name="Henrissat B."/>
            <person name="Kuo A."/>
            <person name="Liang C."/>
            <person name="Lipzen A."/>
            <person name="Lutzoni F."/>
            <person name="Magnuson J."/>
            <person name="Mondo S."/>
            <person name="Nolan M."/>
            <person name="Ohm R."/>
            <person name="Pangilinan J."/>
            <person name="Park H.-J."/>
            <person name="Ramirez L."/>
            <person name="Alfaro M."/>
            <person name="Sun H."/>
            <person name="Tritt A."/>
            <person name="Yoshinaga Y."/>
            <person name="Zwiers L.-H."/>
            <person name="Turgeon B."/>
            <person name="Goodwin S."/>
            <person name="Spatafora J."/>
            <person name="Crous P."/>
            <person name="Grigoriev I."/>
        </authorList>
    </citation>
    <scope>NUCLEOTIDE SEQUENCE</scope>
    <source>
        <strain evidence="1">CBS 122681</strain>
    </source>
</reference>
<organism evidence="1 2">
    <name type="scientific">Lophiostoma macrostomum CBS 122681</name>
    <dbReference type="NCBI Taxonomy" id="1314788"/>
    <lineage>
        <taxon>Eukaryota</taxon>
        <taxon>Fungi</taxon>
        <taxon>Dikarya</taxon>
        <taxon>Ascomycota</taxon>
        <taxon>Pezizomycotina</taxon>
        <taxon>Dothideomycetes</taxon>
        <taxon>Pleosporomycetidae</taxon>
        <taxon>Pleosporales</taxon>
        <taxon>Lophiostomataceae</taxon>
        <taxon>Lophiostoma</taxon>
    </lineage>
</organism>
<gene>
    <name evidence="1" type="ORF">K491DRAFT_695143</name>
</gene>
<evidence type="ECO:0000313" key="1">
    <source>
        <dbReference type="EMBL" id="KAF2652988.1"/>
    </source>
</evidence>
<name>A0A6A6T2D6_9PLEO</name>
<accession>A0A6A6T2D6</accession>
<dbReference type="EMBL" id="MU004390">
    <property type="protein sequence ID" value="KAF2652988.1"/>
    <property type="molecule type" value="Genomic_DNA"/>
</dbReference>
<dbReference type="Proteomes" id="UP000799324">
    <property type="component" value="Unassembled WGS sequence"/>
</dbReference>
<evidence type="ECO:0000313" key="2">
    <source>
        <dbReference type="Proteomes" id="UP000799324"/>
    </source>
</evidence>